<dbReference type="Proteomes" id="UP000011728">
    <property type="component" value="Chromosome"/>
</dbReference>
<evidence type="ECO:0000256" key="1">
    <source>
        <dbReference type="ARBA" id="ARBA00004418"/>
    </source>
</evidence>
<keyword evidence="7" id="KW-1133">Transmembrane helix</keyword>
<dbReference type="Pfam" id="PF16822">
    <property type="entry name" value="ALGX"/>
    <property type="match status" value="1"/>
</dbReference>
<name>M1MX05_9CLOT</name>
<evidence type="ECO:0000313" key="9">
    <source>
        <dbReference type="EMBL" id="AGF59106.1"/>
    </source>
</evidence>
<dbReference type="InterPro" id="IPR031811">
    <property type="entry name" value="ALGX/ALGJ_SGNH-like"/>
</dbReference>
<keyword evidence="7" id="KW-0472">Membrane</keyword>
<evidence type="ECO:0000256" key="5">
    <source>
        <dbReference type="ARBA" id="ARBA00022764"/>
    </source>
</evidence>
<dbReference type="AlphaFoldDB" id="M1MX05"/>
<protein>
    <recommendedName>
        <fullName evidence="8">AlgX/AlgJ SGNH hydrolase-like domain-containing protein</fullName>
    </recommendedName>
</protein>
<keyword evidence="4" id="KW-0732">Signal</keyword>
<dbReference type="GO" id="GO:0042121">
    <property type="term" value="P:alginic acid biosynthetic process"/>
    <property type="evidence" value="ECO:0007669"/>
    <property type="project" value="UniProtKB-UniPathway"/>
</dbReference>
<proteinExistence type="predicted"/>
<evidence type="ECO:0000256" key="3">
    <source>
        <dbReference type="ARBA" id="ARBA00022679"/>
    </source>
</evidence>
<evidence type="ECO:0000256" key="7">
    <source>
        <dbReference type="SAM" id="Phobius"/>
    </source>
</evidence>
<dbReference type="KEGG" id="csr:Cspa_c53610"/>
<evidence type="ECO:0000313" key="10">
    <source>
        <dbReference type="Proteomes" id="UP000011728"/>
    </source>
</evidence>
<keyword evidence="7" id="KW-0812">Transmembrane</keyword>
<accession>M1MX05</accession>
<dbReference type="HOGENOM" id="CLU_049313_0_0_9"/>
<evidence type="ECO:0000259" key="8">
    <source>
        <dbReference type="Pfam" id="PF16822"/>
    </source>
</evidence>
<feature type="domain" description="AlgX/AlgJ SGNH hydrolase-like" evidence="8">
    <location>
        <begin position="167"/>
        <end position="275"/>
    </location>
</feature>
<sequence>MKNIKSNINKNSIVSLIFILTIFTLLFGFLAKIGEGVLTRIEKRISPSQNITAEATQPAPETVDLNKLYPVKQTENKTSDTANNTAATVNNNKNLTIGLKTPAILKKIIDRGEALSTDSIMFKTKFIELNGLFNRVLGKRLVNDVDKDYNVGKLDNGYLVFTNPKIDITKYAQQTKDFKDYLAEQNIPLLYIQAPYKISKYDPELPTGFENYTNENDDNMLAALSKDNVNTLDFREEIAKDNLNHYDMFFKTDHHWTPKAGFWAATKVAHLLRNNYNFKINEDDYNLDNYNINTLKHWFLGSQGKRVGVTYTGDDDIDLITPKFETDFNFSVPTSNINRSGEFKDTMFLYDLINKKDYYNLSPYESYIGGNYDLNLITNNKSPNNKRILLVRDSFACAMTPFLAMSCKNLDTIDLRYYTASIKSYIEQNKPAVVILMYSNQQDEYFNFK</sequence>
<feature type="transmembrane region" description="Helical" evidence="7">
    <location>
        <begin position="12"/>
        <end position="31"/>
    </location>
</feature>
<gene>
    <name evidence="9" type="ORF">Cspa_c53610</name>
</gene>
<dbReference type="EMBL" id="CP004121">
    <property type="protein sequence ID" value="AGF59106.1"/>
    <property type="molecule type" value="Genomic_DNA"/>
</dbReference>
<dbReference type="PATRIC" id="fig|931276.5.peg.5415"/>
<reference evidence="9 10" key="1">
    <citation type="submission" date="2013-02" db="EMBL/GenBank/DDBJ databases">
        <title>Genome sequence of Clostridium saccharoperbutylacetonicum N1-4(HMT).</title>
        <authorList>
            <person name="Poehlein A."/>
            <person name="Daniel R."/>
        </authorList>
    </citation>
    <scope>NUCLEOTIDE SEQUENCE [LARGE SCALE GENOMIC DNA]</scope>
    <source>
        <strain evidence="10">N1-4(HMT)</strain>
    </source>
</reference>
<keyword evidence="5" id="KW-0574">Periplasm</keyword>
<organism evidence="9 10">
    <name type="scientific">Clostridium saccharoperbutylacetonicum N1-4(HMT)</name>
    <dbReference type="NCBI Taxonomy" id="931276"/>
    <lineage>
        <taxon>Bacteria</taxon>
        <taxon>Bacillati</taxon>
        <taxon>Bacillota</taxon>
        <taxon>Clostridia</taxon>
        <taxon>Eubacteriales</taxon>
        <taxon>Clostridiaceae</taxon>
        <taxon>Clostridium</taxon>
    </lineage>
</organism>
<keyword evidence="3" id="KW-0808">Transferase</keyword>
<comment type="subcellular location">
    <subcellularLocation>
        <location evidence="1">Periplasm</location>
    </subcellularLocation>
</comment>
<keyword evidence="10" id="KW-1185">Reference proteome</keyword>
<evidence type="ECO:0000256" key="6">
    <source>
        <dbReference type="ARBA" id="ARBA00022841"/>
    </source>
</evidence>
<dbReference type="UniPathway" id="UPA00286"/>
<dbReference type="GO" id="GO:0042597">
    <property type="term" value="C:periplasmic space"/>
    <property type="evidence" value="ECO:0007669"/>
    <property type="project" value="UniProtKB-SubCell"/>
</dbReference>
<keyword evidence="6" id="KW-0016">Alginate biosynthesis</keyword>
<dbReference type="eggNOG" id="ENOG502ZAW2">
    <property type="taxonomic scope" value="Bacteria"/>
</dbReference>
<dbReference type="OrthoDB" id="175771at2"/>
<comment type="pathway">
    <text evidence="2">Glycan biosynthesis; alginate biosynthesis.</text>
</comment>
<evidence type="ECO:0000256" key="2">
    <source>
        <dbReference type="ARBA" id="ARBA00005182"/>
    </source>
</evidence>
<evidence type="ECO:0000256" key="4">
    <source>
        <dbReference type="ARBA" id="ARBA00022729"/>
    </source>
</evidence>
<dbReference type="RefSeq" id="WP_015395413.1">
    <property type="nucleotide sequence ID" value="NC_020291.1"/>
</dbReference>
<dbReference type="STRING" id="36745.CLSAP_51080"/>
<dbReference type="GO" id="GO:0016740">
    <property type="term" value="F:transferase activity"/>
    <property type="evidence" value="ECO:0007669"/>
    <property type="project" value="UniProtKB-KW"/>
</dbReference>